<dbReference type="SUPFAM" id="SSF48179">
    <property type="entry name" value="6-phosphogluconate dehydrogenase C-terminal domain-like"/>
    <property type="match status" value="1"/>
</dbReference>
<dbReference type="RefSeq" id="WP_170108066.1">
    <property type="nucleotide sequence ID" value="NZ_PVTQ01000010.1"/>
</dbReference>
<keyword evidence="5" id="KW-1185">Reference proteome</keyword>
<evidence type="ECO:0000259" key="3">
    <source>
        <dbReference type="Pfam" id="PF08125"/>
    </source>
</evidence>
<proteinExistence type="predicted"/>
<dbReference type="InterPro" id="IPR000669">
    <property type="entry name" value="Mannitol_DH"/>
</dbReference>
<dbReference type="PRINTS" id="PR00084">
    <property type="entry name" value="MTLDHDRGNASE"/>
</dbReference>
<dbReference type="InterPro" id="IPR050988">
    <property type="entry name" value="Mannitol_DH/Oxidoreductase"/>
</dbReference>
<dbReference type="Pfam" id="PF08125">
    <property type="entry name" value="Mannitol_dh_C"/>
    <property type="match status" value="1"/>
</dbReference>
<accession>A0A2T0WKR2</accession>
<dbReference type="InterPro" id="IPR013131">
    <property type="entry name" value="Mannitol_DH_N"/>
</dbReference>
<name>A0A2T0WKR2_9RHOB</name>
<sequence>MIPLSLATLADVPADVARPTYDRSNLRAGILHIGVGNFHRSHMAVYLDRLMNMGLAHDWAIVGAGLRAGDADMRDRLAAQDWLTTVVDRDGTGESARITGAMVDYCPVDPAAILAAMSDPLIRIVSLTVTEGGYFLGRGGAVRLDDPALHADIANPDAPKTVFGLIIAALRQRRDAGQPAFTVLSCDNVQGNGDITRRVTLAVAEAQDPELAGWIAAHVAFPNGMVDCITPRSGPRELALVQDCFGVRDAAPVVCEPFRQWVIEDHFPAGRPPLEKVGVTFVDDVKTHEIMKLRLLNASHASLCYAAALMGYAHVDQAMADPVLSGWLKALPTRETIPTLEPIESVDYAAYLDSVLHRFGNPAIADTIARLAQDGSDRQPQFILPTLRDALARDLPIDGLALELAIWMQFCSAPPIPLEDPMAAALQAAAQSGPQAFLGQTAVFGHLGQNPRLRAAVAAAYEGLQQEGVEAMLSRYLTTAPTNQVSA</sequence>
<reference evidence="4 5" key="1">
    <citation type="submission" date="2018-03" db="EMBL/GenBank/DDBJ databases">
        <title>Genomic Encyclopedia of Archaeal and Bacterial Type Strains, Phase II (KMG-II): from individual species to whole genera.</title>
        <authorList>
            <person name="Goeker M."/>
        </authorList>
    </citation>
    <scope>NUCLEOTIDE SEQUENCE [LARGE SCALE GENOMIC DNA]</scope>
    <source>
        <strain evidence="4 5">DSM 100212</strain>
    </source>
</reference>
<dbReference type="GO" id="GO:0016616">
    <property type="term" value="F:oxidoreductase activity, acting on the CH-OH group of donors, NAD or NADP as acceptor"/>
    <property type="evidence" value="ECO:0007669"/>
    <property type="project" value="TreeGrafter"/>
</dbReference>
<dbReference type="EMBL" id="PVTQ01000010">
    <property type="protein sequence ID" value="PRY87265.1"/>
    <property type="molecule type" value="Genomic_DNA"/>
</dbReference>
<feature type="domain" description="Mannitol dehydrogenase N-terminal" evidence="2">
    <location>
        <begin position="29"/>
        <end position="276"/>
    </location>
</feature>
<keyword evidence="1" id="KW-0560">Oxidoreductase</keyword>
<evidence type="ECO:0000256" key="1">
    <source>
        <dbReference type="ARBA" id="ARBA00023002"/>
    </source>
</evidence>
<dbReference type="PANTHER" id="PTHR43362">
    <property type="entry name" value="MANNITOL DEHYDROGENASE DSF1-RELATED"/>
    <property type="match status" value="1"/>
</dbReference>
<dbReference type="InterPro" id="IPR013328">
    <property type="entry name" value="6PGD_dom2"/>
</dbReference>
<dbReference type="InterPro" id="IPR008927">
    <property type="entry name" value="6-PGluconate_DH-like_C_sf"/>
</dbReference>
<organism evidence="4 5">
    <name type="scientific">Donghicola tyrosinivorans</name>
    <dbReference type="NCBI Taxonomy" id="1652492"/>
    <lineage>
        <taxon>Bacteria</taxon>
        <taxon>Pseudomonadati</taxon>
        <taxon>Pseudomonadota</taxon>
        <taxon>Alphaproteobacteria</taxon>
        <taxon>Rhodobacterales</taxon>
        <taxon>Roseobacteraceae</taxon>
        <taxon>Donghicola</taxon>
    </lineage>
</organism>
<evidence type="ECO:0000259" key="2">
    <source>
        <dbReference type="Pfam" id="PF01232"/>
    </source>
</evidence>
<protein>
    <submittedName>
        <fullName evidence="4">Mannitol 2-dehydrogenase</fullName>
    </submittedName>
</protein>
<evidence type="ECO:0000313" key="5">
    <source>
        <dbReference type="Proteomes" id="UP000238392"/>
    </source>
</evidence>
<dbReference type="AlphaFoldDB" id="A0A2T0WKR2"/>
<evidence type="ECO:0000313" key="4">
    <source>
        <dbReference type="EMBL" id="PRY87265.1"/>
    </source>
</evidence>
<gene>
    <name evidence="4" type="ORF">CLV74_11039</name>
</gene>
<comment type="caution">
    <text evidence="4">The sequence shown here is derived from an EMBL/GenBank/DDBJ whole genome shotgun (WGS) entry which is preliminary data.</text>
</comment>
<dbReference type="Gene3D" id="3.40.50.720">
    <property type="entry name" value="NAD(P)-binding Rossmann-like Domain"/>
    <property type="match status" value="1"/>
</dbReference>
<dbReference type="InterPro" id="IPR036291">
    <property type="entry name" value="NAD(P)-bd_dom_sf"/>
</dbReference>
<dbReference type="InterPro" id="IPR013118">
    <property type="entry name" value="Mannitol_DH_C"/>
</dbReference>
<dbReference type="PANTHER" id="PTHR43362:SF1">
    <property type="entry name" value="MANNITOL DEHYDROGENASE 2-RELATED"/>
    <property type="match status" value="1"/>
</dbReference>
<dbReference type="Proteomes" id="UP000238392">
    <property type="component" value="Unassembled WGS sequence"/>
</dbReference>
<feature type="domain" description="Mannitol dehydrogenase C-terminal" evidence="3">
    <location>
        <begin position="284"/>
        <end position="464"/>
    </location>
</feature>
<dbReference type="Gene3D" id="1.10.1040.10">
    <property type="entry name" value="N-(1-d-carboxylethyl)-l-norvaline Dehydrogenase, domain 2"/>
    <property type="match status" value="1"/>
</dbReference>
<dbReference type="Pfam" id="PF01232">
    <property type="entry name" value="Mannitol_dh"/>
    <property type="match status" value="1"/>
</dbReference>
<dbReference type="SUPFAM" id="SSF51735">
    <property type="entry name" value="NAD(P)-binding Rossmann-fold domains"/>
    <property type="match status" value="1"/>
</dbReference>